<comment type="caution">
    <text evidence="2">The sequence shown here is derived from an EMBL/GenBank/DDBJ whole genome shotgun (WGS) entry which is preliminary data.</text>
</comment>
<name>A0AAV5SJW8_9BILA</name>
<proteinExistence type="predicted"/>
<feature type="transmembrane region" description="Helical" evidence="1">
    <location>
        <begin position="21"/>
        <end position="41"/>
    </location>
</feature>
<evidence type="ECO:0000256" key="1">
    <source>
        <dbReference type="SAM" id="Phobius"/>
    </source>
</evidence>
<evidence type="ECO:0000313" key="3">
    <source>
        <dbReference type="Proteomes" id="UP001432027"/>
    </source>
</evidence>
<feature type="non-terminal residue" evidence="2">
    <location>
        <position position="1"/>
    </location>
</feature>
<keyword evidence="1" id="KW-1133">Transmembrane helix</keyword>
<keyword evidence="1" id="KW-0812">Transmembrane</keyword>
<accession>A0AAV5SJW8</accession>
<gene>
    <name evidence="2" type="ORF">PENTCL1PPCAC_5726</name>
</gene>
<dbReference type="EMBL" id="BTSX01000002">
    <property type="protein sequence ID" value="GMS83551.1"/>
    <property type="molecule type" value="Genomic_DNA"/>
</dbReference>
<keyword evidence="3" id="KW-1185">Reference proteome</keyword>
<sequence length="211" mass="24392">DPCAQKSFQILSCIHRRAEDFSMLFASPLMILFIAMTLFLVHVQGNIIMDEIESLYELTPYLQNLDAITLRGLIVDDFCSTYQLTSCGDLISLKQEFDEFLRESLWNDLFLDEVLSGSHSKYRALSGMMQELEIIAEDNYAALSEEEKATLLYKNPTGYLWHMIEIQSPIRVAALISNARSEKRVRYQNQGRTCSSIERWQSSRRNRERSA</sequence>
<organism evidence="2 3">
    <name type="scientific">Pristionchus entomophagus</name>
    <dbReference type="NCBI Taxonomy" id="358040"/>
    <lineage>
        <taxon>Eukaryota</taxon>
        <taxon>Metazoa</taxon>
        <taxon>Ecdysozoa</taxon>
        <taxon>Nematoda</taxon>
        <taxon>Chromadorea</taxon>
        <taxon>Rhabditida</taxon>
        <taxon>Rhabditina</taxon>
        <taxon>Diplogasteromorpha</taxon>
        <taxon>Diplogasteroidea</taxon>
        <taxon>Neodiplogasteridae</taxon>
        <taxon>Pristionchus</taxon>
    </lineage>
</organism>
<evidence type="ECO:0000313" key="2">
    <source>
        <dbReference type="EMBL" id="GMS83551.1"/>
    </source>
</evidence>
<dbReference type="Proteomes" id="UP001432027">
    <property type="component" value="Unassembled WGS sequence"/>
</dbReference>
<evidence type="ECO:0008006" key="4">
    <source>
        <dbReference type="Google" id="ProtNLM"/>
    </source>
</evidence>
<dbReference type="AlphaFoldDB" id="A0AAV5SJW8"/>
<keyword evidence="1" id="KW-0472">Membrane</keyword>
<protein>
    <recommendedName>
        <fullName evidence="4">Nuclear receptor</fullName>
    </recommendedName>
</protein>
<reference evidence="2" key="1">
    <citation type="submission" date="2023-10" db="EMBL/GenBank/DDBJ databases">
        <title>Genome assembly of Pristionchus species.</title>
        <authorList>
            <person name="Yoshida K."/>
            <person name="Sommer R.J."/>
        </authorList>
    </citation>
    <scope>NUCLEOTIDE SEQUENCE</scope>
    <source>
        <strain evidence="2">RS0144</strain>
    </source>
</reference>